<evidence type="ECO:0000313" key="2">
    <source>
        <dbReference type="Proteomes" id="UP000008953"/>
    </source>
</evidence>
<evidence type="ECO:0000313" key="1">
    <source>
        <dbReference type="EMBL" id="CBL13307.1"/>
    </source>
</evidence>
<dbReference type="PATRIC" id="fig|718255.3.peg.272"/>
<dbReference type="RefSeq" id="WP_015521671.1">
    <property type="nucleotide sequence ID" value="NC_021012.1"/>
</dbReference>
<organism evidence="1 2">
    <name type="scientific">Roseburia intestinalis XB6B4</name>
    <dbReference type="NCBI Taxonomy" id="718255"/>
    <lineage>
        <taxon>Bacteria</taxon>
        <taxon>Bacillati</taxon>
        <taxon>Bacillota</taxon>
        <taxon>Clostridia</taxon>
        <taxon>Lachnospirales</taxon>
        <taxon>Lachnospiraceae</taxon>
        <taxon>Roseburia</taxon>
    </lineage>
</organism>
<gene>
    <name evidence="1" type="ORF">RO1_29280</name>
</gene>
<dbReference type="EMBL" id="FP929050">
    <property type="protein sequence ID" value="CBL13307.1"/>
    <property type="molecule type" value="Genomic_DNA"/>
</dbReference>
<dbReference type="HOGENOM" id="CLU_2938904_0_0_9"/>
<protein>
    <submittedName>
        <fullName evidence="1">Uncharacterized protein</fullName>
    </submittedName>
</protein>
<accession>D4L117</accession>
<proteinExistence type="predicted"/>
<reference evidence="1 2" key="1">
    <citation type="submission" date="2010-03" db="EMBL/GenBank/DDBJ databases">
        <title>The genome sequence of Roseburia intestinalis XB6B4.</title>
        <authorList>
            <consortium name="metaHIT consortium -- http://www.metahit.eu/"/>
            <person name="Pajon A."/>
            <person name="Turner K."/>
            <person name="Parkhill J."/>
            <person name="Bernalier A."/>
        </authorList>
    </citation>
    <scope>NUCLEOTIDE SEQUENCE [LARGE SCALE GENOMIC DNA]</scope>
    <source>
        <strain evidence="1 2">XB6B4</strain>
    </source>
</reference>
<name>D4L117_9FIRM</name>
<dbReference type="AlphaFoldDB" id="D4L117"/>
<reference evidence="1 2" key="2">
    <citation type="submission" date="2010-03" db="EMBL/GenBank/DDBJ databases">
        <authorList>
            <person name="Pajon A."/>
        </authorList>
    </citation>
    <scope>NUCLEOTIDE SEQUENCE [LARGE SCALE GENOMIC DNA]</scope>
    <source>
        <strain evidence="1 2">XB6B4</strain>
    </source>
</reference>
<dbReference type="KEGG" id="rix:RO1_29280"/>
<sequence>MTFEDSQINEAICSYLNCKQQMDLIAYEDNDKAVIEQQKEFYDDKINRLLLINECIKKIR</sequence>
<dbReference type="Proteomes" id="UP000008953">
    <property type="component" value="Chromosome"/>
</dbReference>